<keyword evidence="5" id="KW-1185">Reference proteome</keyword>
<dbReference type="GeneID" id="30180108"/>
<evidence type="ECO:0000259" key="3">
    <source>
        <dbReference type="PROSITE" id="PS50893"/>
    </source>
</evidence>
<dbReference type="SUPFAM" id="SSF52540">
    <property type="entry name" value="P-loop containing nucleoside triphosphate hydrolases"/>
    <property type="match status" value="1"/>
</dbReference>
<sequence>MSDEYVVFTDKLTFQYPDEKRLGLSNIDVQLKKGDKLLLVGPNGAGKSTLLKILAGKKLVRRGRIELFGVNPFDLRSNFMLNDKTIVYLGTEWANNEITKRDIRVDELIRSVGGDVYSKRRDQLVDLLEIDTRWRMNRCSDGERRRVQLCMGLLKPFDLLLLDEVTIDLDVLVRQRLLQFLYDETDRRGCCIIYATHIFDGLGRWADRVVHLSGGEFVEAYDRDNVVFVDTDADAAARRAQPADASVAQLFVAKVASLYPVALQWLSRDHVTRAAQ</sequence>
<dbReference type="STRING" id="763406.A0A1E3NG85"/>
<feature type="domain" description="ABC transporter" evidence="3">
    <location>
        <begin position="7"/>
        <end position="239"/>
    </location>
</feature>
<dbReference type="Proteomes" id="UP000094455">
    <property type="component" value="Unassembled WGS sequence"/>
</dbReference>
<dbReference type="Pfam" id="PF00005">
    <property type="entry name" value="ABC_tran"/>
    <property type="match status" value="1"/>
</dbReference>
<dbReference type="Gene3D" id="3.40.50.300">
    <property type="entry name" value="P-loop containing nucleotide triphosphate hydrolases"/>
    <property type="match status" value="1"/>
</dbReference>
<dbReference type="AlphaFoldDB" id="A0A1E3NG85"/>
<dbReference type="RefSeq" id="XP_019015691.1">
    <property type="nucleotide sequence ID" value="XM_019163421.1"/>
</dbReference>
<keyword evidence="2" id="KW-0067">ATP-binding</keyword>
<name>A0A1E3NG85_9ASCO</name>
<protein>
    <recommendedName>
        <fullName evidence="3">ABC transporter domain-containing protein</fullName>
    </recommendedName>
</protein>
<evidence type="ECO:0000313" key="4">
    <source>
        <dbReference type="EMBL" id="ODQ44578.1"/>
    </source>
</evidence>
<gene>
    <name evidence="4" type="ORF">PICMEDRAFT_60265</name>
</gene>
<dbReference type="PANTHER" id="PTHR43158">
    <property type="entry name" value="SKFA PEPTIDE EXPORT ATP-BINDING PROTEIN SKFE"/>
    <property type="match status" value="1"/>
</dbReference>
<dbReference type="InterPro" id="IPR003439">
    <property type="entry name" value="ABC_transporter-like_ATP-bd"/>
</dbReference>
<dbReference type="GO" id="GO:0006357">
    <property type="term" value="P:regulation of transcription by RNA polymerase II"/>
    <property type="evidence" value="ECO:0007669"/>
    <property type="project" value="EnsemblFungi"/>
</dbReference>
<keyword evidence="1" id="KW-0547">Nucleotide-binding</keyword>
<dbReference type="GO" id="GO:0005524">
    <property type="term" value="F:ATP binding"/>
    <property type="evidence" value="ECO:0007669"/>
    <property type="project" value="UniProtKB-KW"/>
</dbReference>
<dbReference type="CDD" id="cd00267">
    <property type="entry name" value="ABC_ATPase"/>
    <property type="match status" value="1"/>
</dbReference>
<dbReference type="SMART" id="SM00382">
    <property type="entry name" value="AAA"/>
    <property type="match status" value="1"/>
</dbReference>
<reference evidence="4 5" key="1">
    <citation type="journal article" date="2016" name="Proc. Natl. Acad. Sci. U.S.A.">
        <title>Comparative genomics of biotechnologically important yeasts.</title>
        <authorList>
            <person name="Riley R."/>
            <person name="Haridas S."/>
            <person name="Wolfe K.H."/>
            <person name="Lopes M.R."/>
            <person name="Hittinger C.T."/>
            <person name="Goeker M."/>
            <person name="Salamov A.A."/>
            <person name="Wisecaver J.H."/>
            <person name="Long T.M."/>
            <person name="Calvey C.H."/>
            <person name="Aerts A.L."/>
            <person name="Barry K.W."/>
            <person name="Choi C."/>
            <person name="Clum A."/>
            <person name="Coughlan A.Y."/>
            <person name="Deshpande S."/>
            <person name="Douglass A.P."/>
            <person name="Hanson S.J."/>
            <person name="Klenk H.-P."/>
            <person name="LaButti K.M."/>
            <person name="Lapidus A."/>
            <person name="Lindquist E.A."/>
            <person name="Lipzen A.M."/>
            <person name="Meier-Kolthoff J.P."/>
            <person name="Ohm R.A."/>
            <person name="Otillar R.P."/>
            <person name="Pangilinan J.L."/>
            <person name="Peng Y."/>
            <person name="Rokas A."/>
            <person name="Rosa C.A."/>
            <person name="Scheuner C."/>
            <person name="Sibirny A.A."/>
            <person name="Slot J.C."/>
            <person name="Stielow J.B."/>
            <person name="Sun H."/>
            <person name="Kurtzman C.P."/>
            <person name="Blackwell M."/>
            <person name="Grigoriev I.V."/>
            <person name="Jeffries T.W."/>
        </authorList>
    </citation>
    <scope>NUCLEOTIDE SEQUENCE [LARGE SCALE GENOMIC DNA]</scope>
    <source>
        <strain evidence="4 5">NRRL Y-2026</strain>
    </source>
</reference>
<dbReference type="GO" id="GO:0016887">
    <property type="term" value="F:ATP hydrolysis activity"/>
    <property type="evidence" value="ECO:0007669"/>
    <property type="project" value="InterPro"/>
</dbReference>
<organism evidence="4 5">
    <name type="scientific">Pichia membranifaciens NRRL Y-2026</name>
    <dbReference type="NCBI Taxonomy" id="763406"/>
    <lineage>
        <taxon>Eukaryota</taxon>
        <taxon>Fungi</taxon>
        <taxon>Dikarya</taxon>
        <taxon>Ascomycota</taxon>
        <taxon>Saccharomycotina</taxon>
        <taxon>Pichiomycetes</taxon>
        <taxon>Pichiales</taxon>
        <taxon>Pichiaceae</taxon>
        <taxon>Pichia</taxon>
    </lineage>
</organism>
<dbReference type="OrthoDB" id="6512918at2759"/>
<evidence type="ECO:0000313" key="5">
    <source>
        <dbReference type="Proteomes" id="UP000094455"/>
    </source>
</evidence>
<proteinExistence type="predicted"/>
<accession>A0A1E3NG85</accession>
<dbReference type="InterPro" id="IPR027417">
    <property type="entry name" value="P-loop_NTPase"/>
</dbReference>
<evidence type="ECO:0000256" key="1">
    <source>
        <dbReference type="ARBA" id="ARBA00022741"/>
    </source>
</evidence>
<evidence type="ECO:0000256" key="2">
    <source>
        <dbReference type="ARBA" id="ARBA00022840"/>
    </source>
</evidence>
<dbReference type="EMBL" id="KV454006">
    <property type="protein sequence ID" value="ODQ44578.1"/>
    <property type="molecule type" value="Genomic_DNA"/>
</dbReference>
<dbReference type="GO" id="GO:0030014">
    <property type="term" value="C:CCR4-NOT complex"/>
    <property type="evidence" value="ECO:0007669"/>
    <property type="project" value="EnsemblFungi"/>
</dbReference>
<dbReference type="PANTHER" id="PTHR43158:SF2">
    <property type="entry name" value="SKFA PEPTIDE EXPORT ATP-BINDING PROTEIN SKFE"/>
    <property type="match status" value="1"/>
</dbReference>
<dbReference type="InterPro" id="IPR003593">
    <property type="entry name" value="AAA+_ATPase"/>
</dbReference>
<dbReference type="PROSITE" id="PS50893">
    <property type="entry name" value="ABC_TRANSPORTER_2"/>
    <property type="match status" value="1"/>
</dbReference>